<evidence type="ECO:0000259" key="1">
    <source>
        <dbReference type="Pfam" id="PF14292"/>
    </source>
</evidence>
<dbReference type="PROSITE" id="PS51257">
    <property type="entry name" value="PROKAR_LIPOPROTEIN"/>
    <property type="match status" value="1"/>
</dbReference>
<protein>
    <recommendedName>
        <fullName evidence="1">SusE outer membrane protein domain-containing protein</fullName>
    </recommendedName>
</protein>
<dbReference type="EMBL" id="QRWP01000001">
    <property type="protein sequence ID" value="RGT35735.1"/>
    <property type="molecule type" value="Genomic_DNA"/>
</dbReference>
<comment type="caution">
    <text evidence="2">The sequence shown here is derived from an EMBL/GenBank/DDBJ whole genome shotgun (WGS) entry which is preliminary data.</text>
</comment>
<dbReference type="AlphaFoldDB" id="A0A1Y4JXH5"/>
<reference evidence="2" key="2">
    <citation type="journal article" date="2018" name="BMC Genomics">
        <title>Whole genome sequencing and function prediction of 133 gut anaerobes isolated from chicken caecum in pure cultures.</title>
        <authorList>
            <person name="Medvecky M."/>
            <person name="Cejkova D."/>
            <person name="Polansky O."/>
            <person name="Karasova D."/>
            <person name="Kubasova T."/>
            <person name="Cizek A."/>
            <person name="Rychlik I."/>
        </authorList>
    </citation>
    <scope>NUCLEOTIDE SEQUENCE</scope>
    <source>
        <strain evidence="2">An189</strain>
    </source>
</reference>
<dbReference type="Pfam" id="PF14292">
    <property type="entry name" value="SusE"/>
    <property type="match status" value="1"/>
</dbReference>
<dbReference type="InterPro" id="IPR025970">
    <property type="entry name" value="SusE"/>
</dbReference>
<evidence type="ECO:0000313" key="2">
    <source>
        <dbReference type="EMBL" id="OUP33972.1"/>
    </source>
</evidence>
<dbReference type="Proteomes" id="UP000284366">
    <property type="component" value="Unassembled WGS sequence"/>
</dbReference>
<gene>
    <name evidence="2" type="ORF">B5F24_09385</name>
    <name evidence="4" type="ORF">DWW09_05900</name>
    <name evidence="3" type="ORF">DWX38_01860</name>
</gene>
<evidence type="ECO:0000313" key="4">
    <source>
        <dbReference type="EMBL" id="RGV56457.1"/>
    </source>
</evidence>
<dbReference type="Proteomes" id="UP000196587">
    <property type="component" value="Unassembled WGS sequence"/>
</dbReference>
<dbReference type="EMBL" id="NFKE01000006">
    <property type="protein sequence ID" value="OUP33972.1"/>
    <property type="molecule type" value="Genomic_DNA"/>
</dbReference>
<reference evidence="5" key="1">
    <citation type="submission" date="2017-04" db="EMBL/GenBank/DDBJ databases">
        <title>Function of individual gut microbiota members based on whole genome sequencing of pure cultures obtained from chicken caecum.</title>
        <authorList>
            <person name="Medvecky M."/>
            <person name="Cejkova D."/>
            <person name="Polansky O."/>
            <person name="Karasova D."/>
            <person name="Kubasova T."/>
            <person name="Cizek A."/>
            <person name="Rychlik I."/>
        </authorList>
    </citation>
    <scope>NUCLEOTIDE SEQUENCE [LARGE SCALE GENOMIC DNA]</scope>
    <source>
        <strain evidence="5">An189</strain>
    </source>
</reference>
<proteinExistence type="predicted"/>
<evidence type="ECO:0000313" key="5">
    <source>
        <dbReference type="Proteomes" id="UP000196587"/>
    </source>
</evidence>
<name>A0A1Y4JXH5_9BACE</name>
<evidence type="ECO:0000313" key="3">
    <source>
        <dbReference type="EMBL" id="RGT35735.1"/>
    </source>
</evidence>
<dbReference type="RefSeq" id="WP_087412768.1">
    <property type="nucleotide sequence ID" value="NZ_CABIZW010000002.1"/>
</dbReference>
<evidence type="ECO:0000313" key="6">
    <source>
        <dbReference type="Proteomes" id="UP000284366"/>
    </source>
</evidence>
<organism evidence="2 5">
    <name type="scientific">Bacteroides clarus</name>
    <dbReference type="NCBI Taxonomy" id="626929"/>
    <lineage>
        <taxon>Bacteria</taxon>
        <taxon>Pseudomonadati</taxon>
        <taxon>Bacteroidota</taxon>
        <taxon>Bacteroidia</taxon>
        <taxon>Bacteroidales</taxon>
        <taxon>Bacteroidaceae</taxon>
        <taxon>Bacteroides</taxon>
    </lineage>
</organism>
<dbReference type="EMBL" id="QRZG01000007">
    <property type="protein sequence ID" value="RGV56457.1"/>
    <property type="molecule type" value="Genomic_DNA"/>
</dbReference>
<evidence type="ECO:0000313" key="7">
    <source>
        <dbReference type="Proteomes" id="UP000285159"/>
    </source>
</evidence>
<dbReference type="Gene3D" id="2.60.40.3620">
    <property type="match status" value="2"/>
</dbReference>
<accession>A0A1Y4JXH5</accession>
<reference evidence="6 7" key="3">
    <citation type="submission" date="2018-08" db="EMBL/GenBank/DDBJ databases">
        <title>A genome reference for cultivated species of the human gut microbiota.</title>
        <authorList>
            <person name="Zou Y."/>
            <person name="Xue W."/>
            <person name="Luo G."/>
        </authorList>
    </citation>
    <scope>NUCLEOTIDE SEQUENCE [LARGE SCALE GENOMIC DNA]</scope>
    <source>
        <strain evidence="4 6">AF14-27</strain>
        <strain evidence="3 7">AF19-1AC</strain>
    </source>
</reference>
<sequence>MKLFKYIILSVAVTMFASCETDLETVRISNPDDFVAPVLKGEYSDITVTAENAKTGSIEFKWSAADFGLPTEVLYSVYLSCGDKSALLGQKKDTEATFSYEDINSVALSGLEIAPNATGSVTAYVTAKMAGTDNYEPIASAKSNSFNVTTYEVPVKAMYLVGEINGWNNQEGAALEIWETKGGSNTYEGIYNFVNKDDASDTDCGFQILPTAGSWDGQMGYGSFDTHSDVIKGEQTNPKGDMTVSIGIYKITANIPAKLIEMTKLESISITGAFNSWGNGGDDRAMTYNVSENVWESAPAAFGAGEEFLIRLNKNFDLKYGSSAKNSTAIAGGIELVESGGNNIAVPSAGTYVVKFHANRTPCVVEMVKQ</sequence>
<feature type="domain" description="SusE outer membrane protein" evidence="1">
    <location>
        <begin position="22"/>
        <end position="123"/>
    </location>
</feature>
<dbReference type="Proteomes" id="UP000285159">
    <property type="component" value="Unassembled WGS sequence"/>
</dbReference>